<evidence type="ECO:0000313" key="11">
    <source>
        <dbReference type="Proteomes" id="UP000582837"/>
    </source>
</evidence>
<keyword evidence="3 6" id="KW-0285">Flavoprotein</keyword>
<evidence type="ECO:0000256" key="6">
    <source>
        <dbReference type="RuleBase" id="RU362125"/>
    </source>
</evidence>
<evidence type="ECO:0000313" key="10">
    <source>
        <dbReference type="EMBL" id="MBB6073350.1"/>
    </source>
</evidence>
<evidence type="ECO:0000259" key="8">
    <source>
        <dbReference type="Pfam" id="PF02770"/>
    </source>
</evidence>
<comment type="cofactor">
    <cofactor evidence="1 6">
        <name>FAD</name>
        <dbReference type="ChEBI" id="CHEBI:57692"/>
    </cofactor>
</comment>
<dbReference type="Gene3D" id="1.20.140.10">
    <property type="entry name" value="Butyryl-CoA Dehydrogenase, subunit A, domain 3"/>
    <property type="match status" value="1"/>
</dbReference>
<gene>
    <name evidence="10" type="ORF">HNQ61_005017</name>
</gene>
<keyword evidence="5 6" id="KW-0560">Oxidoreductase</keyword>
<proteinExistence type="inferred from homology"/>
<dbReference type="EC" id="1.3.8.7" evidence="10"/>
<dbReference type="PANTHER" id="PTHR43884">
    <property type="entry name" value="ACYL-COA DEHYDROGENASE"/>
    <property type="match status" value="1"/>
</dbReference>
<evidence type="ECO:0000256" key="5">
    <source>
        <dbReference type="ARBA" id="ARBA00023002"/>
    </source>
</evidence>
<dbReference type="SUPFAM" id="SSF47203">
    <property type="entry name" value="Acyl-CoA dehydrogenase C-terminal domain-like"/>
    <property type="match status" value="1"/>
</dbReference>
<dbReference type="PROSITE" id="PS00072">
    <property type="entry name" value="ACYL_COA_DH_1"/>
    <property type="match status" value="1"/>
</dbReference>
<keyword evidence="4 6" id="KW-0274">FAD</keyword>
<comment type="caution">
    <text evidence="10">The sequence shown here is derived from an EMBL/GenBank/DDBJ whole genome shotgun (WGS) entry which is preliminary data.</text>
</comment>
<dbReference type="InterPro" id="IPR046373">
    <property type="entry name" value="Acyl-CoA_Oxase/DH_mid-dom_sf"/>
</dbReference>
<dbReference type="Pfam" id="PF02771">
    <property type="entry name" value="Acyl-CoA_dh_N"/>
    <property type="match status" value="1"/>
</dbReference>
<evidence type="ECO:0000256" key="4">
    <source>
        <dbReference type="ARBA" id="ARBA00022827"/>
    </source>
</evidence>
<dbReference type="InterPro" id="IPR009100">
    <property type="entry name" value="AcylCoA_DH/oxidase_NM_dom_sf"/>
</dbReference>
<evidence type="ECO:0000256" key="3">
    <source>
        <dbReference type="ARBA" id="ARBA00022630"/>
    </source>
</evidence>
<feature type="domain" description="Acyl-CoA dehydrogenase/oxidase C-terminal" evidence="7">
    <location>
        <begin position="234"/>
        <end position="383"/>
    </location>
</feature>
<dbReference type="FunFam" id="1.20.140.10:FF:000001">
    <property type="entry name" value="Acyl-CoA dehydrogenase"/>
    <property type="match status" value="1"/>
</dbReference>
<dbReference type="Pfam" id="PF02770">
    <property type="entry name" value="Acyl-CoA_dh_M"/>
    <property type="match status" value="1"/>
</dbReference>
<dbReference type="Gene3D" id="1.10.540.10">
    <property type="entry name" value="Acyl-CoA dehydrogenase/oxidase, N-terminal domain"/>
    <property type="match status" value="1"/>
</dbReference>
<dbReference type="InterPro" id="IPR009075">
    <property type="entry name" value="AcylCo_DH/oxidase_C"/>
</dbReference>
<dbReference type="InterPro" id="IPR036250">
    <property type="entry name" value="AcylCo_DH-like_C"/>
</dbReference>
<dbReference type="GO" id="GO:0070991">
    <property type="term" value="F:medium-chain fatty acyl-CoA dehydrogenase activity"/>
    <property type="evidence" value="ECO:0007669"/>
    <property type="project" value="UniProtKB-EC"/>
</dbReference>
<dbReference type="PANTHER" id="PTHR43884:SF22">
    <property type="entry name" value="BLR3437 PROTEIN"/>
    <property type="match status" value="1"/>
</dbReference>
<dbReference type="Pfam" id="PF00441">
    <property type="entry name" value="Acyl-CoA_dh_1"/>
    <property type="match status" value="1"/>
</dbReference>
<feature type="domain" description="Acyl-CoA oxidase/dehydrogenase middle" evidence="8">
    <location>
        <begin position="130"/>
        <end position="212"/>
    </location>
</feature>
<sequence>MPDRTFLNWPFFDDEHRALAAELTAWTEAHIPSAGHAHGDVDEACRGLVRQLGAGGWLRHAVTAPHGGARERLDVRTLCLTRETLAHAWGLADFAFAMQGLGAGPITLFGSRALRERYLPAVAAGEAIAAFALSEPDAGSDVAAMSTTARRTDEGFVIDGTKTWISNAGIADHYVVFCRFPEAGERGYAAFVVDADNPGLRVSERIDVIAPHPLGTLELRECRVPADALVGEAGAGMRVALGTLDVFRTTVGAAALGFARRALDEAVAWTAARQAFGKPLSDFQLTQSALGQMALEVDASALLVYRAAWTRDSGADRVTREAAMAKLYATEAAQRVIDTAVQLFGGRGVVSGAPVESLYREIRALRIYEGTSEIQKLVIAGQLLKDARPPSRSEG</sequence>
<evidence type="ECO:0000256" key="1">
    <source>
        <dbReference type="ARBA" id="ARBA00001974"/>
    </source>
</evidence>
<keyword evidence="11" id="KW-1185">Reference proteome</keyword>
<dbReference type="InterPro" id="IPR006091">
    <property type="entry name" value="Acyl-CoA_Oxase/DH_mid-dom"/>
</dbReference>
<evidence type="ECO:0000259" key="7">
    <source>
        <dbReference type="Pfam" id="PF00441"/>
    </source>
</evidence>
<dbReference type="GO" id="GO:0050660">
    <property type="term" value="F:flavin adenine dinucleotide binding"/>
    <property type="evidence" value="ECO:0007669"/>
    <property type="project" value="InterPro"/>
</dbReference>
<reference evidence="10 11" key="1">
    <citation type="submission" date="2020-08" db="EMBL/GenBank/DDBJ databases">
        <title>Genomic Encyclopedia of Type Strains, Phase IV (KMG-IV): sequencing the most valuable type-strain genomes for metagenomic binning, comparative biology and taxonomic classification.</title>
        <authorList>
            <person name="Goeker M."/>
        </authorList>
    </citation>
    <scope>NUCLEOTIDE SEQUENCE [LARGE SCALE GENOMIC DNA]</scope>
    <source>
        <strain evidence="10 11">DSM 29007</strain>
    </source>
</reference>
<dbReference type="EMBL" id="JACHIA010000023">
    <property type="protein sequence ID" value="MBB6073350.1"/>
    <property type="molecule type" value="Genomic_DNA"/>
</dbReference>
<dbReference type="RefSeq" id="WP_170033046.1">
    <property type="nucleotide sequence ID" value="NZ_JABDTL010000001.1"/>
</dbReference>
<evidence type="ECO:0000256" key="2">
    <source>
        <dbReference type="ARBA" id="ARBA00009347"/>
    </source>
</evidence>
<dbReference type="Gene3D" id="2.40.110.10">
    <property type="entry name" value="Butyryl-CoA Dehydrogenase, subunit A, domain 2"/>
    <property type="match status" value="1"/>
</dbReference>
<feature type="domain" description="Acyl-CoA dehydrogenase/oxidase N-terminal" evidence="9">
    <location>
        <begin position="14"/>
        <end position="126"/>
    </location>
</feature>
<comment type="similarity">
    <text evidence="2 6">Belongs to the acyl-CoA dehydrogenase family.</text>
</comment>
<name>A0A841H5L3_9BACT</name>
<protein>
    <submittedName>
        <fullName evidence="10">Acyl-CoA dehydrogenase</fullName>
        <ecNumber evidence="10">1.3.8.7</ecNumber>
    </submittedName>
</protein>
<organism evidence="10 11">
    <name type="scientific">Longimicrobium terrae</name>
    <dbReference type="NCBI Taxonomy" id="1639882"/>
    <lineage>
        <taxon>Bacteria</taxon>
        <taxon>Pseudomonadati</taxon>
        <taxon>Gemmatimonadota</taxon>
        <taxon>Longimicrobiia</taxon>
        <taxon>Longimicrobiales</taxon>
        <taxon>Longimicrobiaceae</taxon>
        <taxon>Longimicrobium</taxon>
    </lineage>
</organism>
<dbReference type="InterPro" id="IPR037069">
    <property type="entry name" value="AcylCoA_DH/ox_N_sf"/>
</dbReference>
<dbReference type="InterPro" id="IPR006089">
    <property type="entry name" value="Acyl-CoA_DH_CS"/>
</dbReference>
<dbReference type="SUPFAM" id="SSF56645">
    <property type="entry name" value="Acyl-CoA dehydrogenase NM domain-like"/>
    <property type="match status" value="1"/>
</dbReference>
<accession>A0A841H5L3</accession>
<dbReference type="AlphaFoldDB" id="A0A841H5L3"/>
<dbReference type="InterPro" id="IPR013786">
    <property type="entry name" value="AcylCoA_DH/ox_N"/>
</dbReference>
<dbReference type="Proteomes" id="UP000582837">
    <property type="component" value="Unassembled WGS sequence"/>
</dbReference>
<evidence type="ECO:0000259" key="9">
    <source>
        <dbReference type="Pfam" id="PF02771"/>
    </source>
</evidence>